<evidence type="ECO:0000313" key="2">
    <source>
        <dbReference type="Proteomes" id="UP000663853"/>
    </source>
</evidence>
<organism evidence="1 2">
    <name type="scientific">Rhizoctonia solani</name>
    <dbReference type="NCBI Taxonomy" id="456999"/>
    <lineage>
        <taxon>Eukaryota</taxon>
        <taxon>Fungi</taxon>
        <taxon>Dikarya</taxon>
        <taxon>Basidiomycota</taxon>
        <taxon>Agaricomycotina</taxon>
        <taxon>Agaricomycetes</taxon>
        <taxon>Cantharellales</taxon>
        <taxon>Ceratobasidiaceae</taxon>
        <taxon>Rhizoctonia</taxon>
    </lineage>
</organism>
<evidence type="ECO:0000313" key="1">
    <source>
        <dbReference type="EMBL" id="CAE6527573.1"/>
    </source>
</evidence>
<dbReference type="SUPFAM" id="SSF58104">
    <property type="entry name" value="Methyl-accepting chemotaxis protein (MCP) signaling domain"/>
    <property type="match status" value="1"/>
</dbReference>
<name>A0A8H3DHJ4_9AGAM</name>
<proteinExistence type="predicted"/>
<dbReference type="Gene3D" id="1.10.287.950">
    <property type="entry name" value="Methyl-accepting chemotaxis protein"/>
    <property type="match status" value="1"/>
</dbReference>
<gene>
    <name evidence="1" type="ORF">RDB_LOCUS162743</name>
</gene>
<evidence type="ECO:0008006" key="3">
    <source>
        <dbReference type="Google" id="ProtNLM"/>
    </source>
</evidence>
<protein>
    <recommendedName>
        <fullName evidence="3">Laminin domain protein</fullName>
    </recommendedName>
</protein>
<dbReference type="Proteomes" id="UP000663853">
    <property type="component" value="Unassembled WGS sequence"/>
</dbReference>
<accession>A0A8H3DHJ4</accession>
<dbReference type="EMBL" id="CAJMXA010003934">
    <property type="protein sequence ID" value="CAE6527573.1"/>
    <property type="molecule type" value="Genomic_DNA"/>
</dbReference>
<comment type="caution">
    <text evidence="1">The sequence shown here is derived from an EMBL/GenBank/DDBJ whole genome shotgun (WGS) entry which is preliminary data.</text>
</comment>
<sequence length="470" mass="51933">MANHSGWHPASQVCAPPPLPAYLKNVYDLKPIVGVPSDEEIIGIHTVMQAANRVSTVPGMHDPGLLMRLADHLFSVQIAKYRGKYSLLAFPSNATYTPPSLPAHISVTLGTVSGVPTNEEMIKVQEAVRSYQQFSHVPSMFDAQVNMELTQHLFDLQMARYTQLASEYQPSSTSQTTTALGGSVRSVQPPNITEGAISATNNAGTGVSAAGVHLTSSLAPTIDTSELMERPNQLAARFNLLLERSNELAERSFQPTAQASQPTERINEVFERLGRLEARVHQPVEQSDRLTERFNQMLERFSEAIEQMNQPVQQINQHAGQFRQSTEQSTWLAEQMDKHAERIGDVMQNINRVLVGIQHAIVRNHRENTVNAVYCLVNEAGEVLGASETSQGTPFMRLFQQSRYSDFQLPVAVDGDYRHLHMQTPLLGEWLSFFGIGDGLCDSPTSTVLKEGEAAYAKDKLSDYLSSCLG</sequence>
<reference evidence="1" key="1">
    <citation type="submission" date="2021-01" db="EMBL/GenBank/DDBJ databases">
        <authorList>
            <person name="Kaushik A."/>
        </authorList>
    </citation>
    <scope>NUCLEOTIDE SEQUENCE</scope>
    <source>
        <strain evidence="1">AG6-10EEA</strain>
    </source>
</reference>
<dbReference type="AlphaFoldDB" id="A0A8H3DHJ4"/>